<keyword evidence="10" id="KW-0009">Actin-binding</keyword>
<dbReference type="GO" id="GO:0072562">
    <property type="term" value="C:blood microparticle"/>
    <property type="evidence" value="ECO:0007669"/>
    <property type="project" value="TreeGrafter"/>
</dbReference>
<dbReference type="OMA" id="STCCISP"/>
<dbReference type="PANTHER" id="PTHR11385:SF11">
    <property type="entry name" value="VITAMIN D-BINDING PROTEIN"/>
    <property type="match status" value="1"/>
</dbReference>
<accession>A0A8C0GVX3</accession>
<evidence type="ECO:0000256" key="9">
    <source>
        <dbReference type="ARBA" id="ARBA00023157"/>
    </source>
</evidence>
<proteinExistence type="predicted"/>
<dbReference type="InterPro" id="IPR014760">
    <property type="entry name" value="Serum_albumin_N"/>
</dbReference>
<dbReference type="InterPro" id="IPR015247">
    <property type="entry name" value="VitD-bind_III"/>
</dbReference>
<dbReference type="PROSITE" id="PS51438">
    <property type="entry name" value="ALBUMIN_2"/>
    <property type="match status" value="2"/>
</dbReference>
<dbReference type="GeneTree" id="ENSGT00390000000113"/>
<dbReference type="GO" id="GO:0042359">
    <property type="term" value="P:vitamin D metabolic process"/>
    <property type="evidence" value="ECO:0007669"/>
    <property type="project" value="Ensembl"/>
</dbReference>
<dbReference type="Proteomes" id="UP000694404">
    <property type="component" value="Unplaced"/>
</dbReference>
<dbReference type="InterPro" id="IPR000213">
    <property type="entry name" value="VitD-bd"/>
</dbReference>
<comment type="function">
    <text evidence="1">Involved in vitamin D transport and storage, scavenging of extracellular G-actin, enhancement of the chemotactic activity of C5 alpha for neutrophils in inflammation and macrophage activation.</text>
</comment>
<dbReference type="InterPro" id="IPR000264">
    <property type="entry name" value="ALB/AFP/VDB"/>
</dbReference>
<keyword evidence="8" id="KW-0848">Vitamin D</keyword>
<comment type="subunit">
    <text evidence="13">Associates with membrane-bound immunoglobulin on the surface of B-lymphocytes and with IgG Fc receptor on the membranes of T-lymphocytes. Interacts with LRP2; the interaction is required for renal uptake of GC in complex with 25-hydroxyvitamin D3.</text>
</comment>
<dbReference type="GO" id="GO:1902118">
    <property type="term" value="F:calcidiol binding"/>
    <property type="evidence" value="ECO:0007669"/>
    <property type="project" value="Ensembl"/>
</dbReference>
<evidence type="ECO:0000256" key="12">
    <source>
        <dbReference type="ARBA" id="ARBA00032443"/>
    </source>
</evidence>
<evidence type="ECO:0000256" key="3">
    <source>
        <dbReference type="ARBA" id="ARBA00020134"/>
    </source>
</evidence>
<dbReference type="Gene3D" id="1.10.246.10">
    <property type="match status" value="5"/>
</dbReference>
<keyword evidence="16" id="KW-1185">Reference proteome</keyword>
<dbReference type="CDD" id="cd00015">
    <property type="entry name" value="ALBUMIN"/>
    <property type="match status" value="1"/>
</dbReference>
<feature type="domain" description="Albumin" evidence="14">
    <location>
        <begin position="215"/>
        <end position="399"/>
    </location>
</feature>
<dbReference type="PANTHER" id="PTHR11385">
    <property type="entry name" value="SERUM ALBUMIN-RELATED"/>
    <property type="match status" value="1"/>
</dbReference>
<dbReference type="GO" id="GO:0005737">
    <property type="term" value="C:cytoplasm"/>
    <property type="evidence" value="ECO:0007669"/>
    <property type="project" value="TreeGrafter"/>
</dbReference>
<dbReference type="PRINTS" id="PR00802">
    <property type="entry name" value="SERUMALBUMIN"/>
</dbReference>
<evidence type="ECO:0000256" key="5">
    <source>
        <dbReference type="ARBA" id="ARBA00022525"/>
    </source>
</evidence>
<evidence type="ECO:0000256" key="2">
    <source>
        <dbReference type="ARBA" id="ARBA00004613"/>
    </source>
</evidence>
<organism evidence="15 16">
    <name type="scientific">Chelonoidis abingdonii</name>
    <name type="common">Abingdon island giant tortoise</name>
    <name type="synonym">Testudo abingdonii</name>
    <dbReference type="NCBI Taxonomy" id="106734"/>
    <lineage>
        <taxon>Eukaryota</taxon>
        <taxon>Metazoa</taxon>
        <taxon>Chordata</taxon>
        <taxon>Craniata</taxon>
        <taxon>Vertebrata</taxon>
        <taxon>Euteleostomi</taxon>
        <taxon>Archelosauria</taxon>
        <taxon>Testudinata</taxon>
        <taxon>Testudines</taxon>
        <taxon>Cryptodira</taxon>
        <taxon>Durocryptodira</taxon>
        <taxon>Testudinoidea</taxon>
        <taxon>Testudinidae</taxon>
        <taxon>Chelonoidis</taxon>
    </lineage>
</organism>
<keyword evidence="9" id="KW-1015">Disulfide bond</keyword>
<reference evidence="15" key="1">
    <citation type="submission" date="2025-08" db="UniProtKB">
        <authorList>
            <consortium name="Ensembl"/>
        </authorList>
    </citation>
    <scope>IDENTIFICATION</scope>
</reference>
<dbReference type="SUPFAM" id="SSF48552">
    <property type="entry name" value="Serum albumin-like"/>
    <property type="match status" value="3"/>
</dbReference>
<protein>
    <recommendedName>
        <fullName evidence="3">Vitamin D-binding protein</fullName>
    </recommendedName>
    <alternativeName>
        <fullName evidence="11">Gc-globulin</fullName>
    </alternativeName>
    <alternativeName>
        <fullName evidence="12">Group-specific component</fullName>
    </alternativeName>
</protein>
<keyword evidence="6" id="KW-0732">Signal</keyword>
<dbReference type="Pfam" id="PF09164">
    <property type="entry name" value="VitD-bind_III"/>
    <property type="match status" value="1"/>
</dbReference>
<evidence type="ECO:0000313" key="16">
    <source>
        <dbReference type="Proteomes" id="UP000694404"/>
    </source>
</evidence>
<evidence type="ECO:0000256" key="6">
    <source>
        <dbReference type="ARBA" id="ARBA00022729"/>
    </source>
</evidence>
<dbReference type="AlphaFoldDB" id="A0A8C0GVX3"/>
<dbReference type="Pfam" id="PF00273">
    <property type="entry name" value="Serum_albumin"/>
    <property type="match status" value="2"/>
</dbReference>
<evidence type="ECO:0000256" key="10">
    <source>
        <dbReference type="ARBA" id="ARBA00023203"/>
    </source>
</evidence>
<gene>
    <name evidence="15" type="primary">GC</name>
</gene>
<evidence type="ECO:0000256" key="1">
    <source>
        <dbReference type="ARBA" id="ARBA00002354"/>
    </source>
</evidence>
<keyword evidence="5" id="KW-0964">Secreted</keyword>
<sequence length="482" mass="53762">MAEPLQTLSLSPHVSILTLLIKLSVLGRDYVRDKVCQEFNSLGKDNFRSLAIIMNSKKFSNATFEEISHLVKEVVSLAETCCVKGADPNCYEIGSSALSAKSCDENAPYPDHPGIAACCTHQGLERKLCLAALHQPPREFPTYMEPSNEELCEAFKKDPQDFADRFTHEYSSNYGQAPLPVLVGSIKSYLSMVGTCCISPSPTVCFLKEVSVSLLHLLPANFYSKTSLKHFLKSCLFYHVLTMFAQKIPSASFEDISPLAEDSAEVFSKCCGSMAEDCMQKELSELTTKICTKLSSKDEKISDCCKGKNLLENYLCMYSLQPAKSPQLPEIQKPTDEQLCTVDGSHPMDQFTFEIARRQTNIPEVFLTKVYDATHNLVNVCCTVADSIACVSSKRPQLRGEIFKFLTKADELCGEYNDLTFLEFKQKLKESFIKTMPDATPASLTELVERRADFASTCCIMNAPPLYCGLKVKCHLFLCYLQ</sequence>
<evidence type="ECO:0000256" key="8">
    <source>
        <dbReference type="ARBA" id="ARBA00022897"/>
    </source>
</evidence>
<reference evidence="15" key="2">
    <citation type="submission" date="2025-09" db="UniProtKB">
        <authorList>
            <consortium name="Ensembl"/>
        </authorList>
    </citation>
    <scope>IDENTIFICATION</scope>
</reference>
<feature type="domain" description="Albumin" evidence="14">
    <location>
        <begin position="23"/>
        <end position="213"/>
    </location>
</feature>
<dbReference type="GO" id="GO:0003779">
    <property type="term" value="F:actin binding"/>
    <property type="evidence" value="ECO:0007669"/>
    <property type="project" value="UniProtKB-KW"/>
</dbReference>
<dbReference type="Ensembl" id="ENSCABT00000014704.1">
    <property type="protein sequence ID" value="ENSCABP00000013406.1"/>
    <property type="gene ID" value="ENSCABG00000010048.1"/>
</dbReference>
<keyword evidence="7" id="KW-0677">Repeat</keyword>
<dbReference type="SMART" id="SM00103">
    <property type="entry name" value="ALBUMIN"/>
    <property type="match status" value="2"/>
</dbReference>
<evidence type="ECO:0000313" key="15">
    <source>
        <dbReference type="Ensembl" id="ENSCABP00000013406.1"/>
    </source>
</evidence>
<evidence type="ECO:0000256" key="11">
    <source>
        <dbReference type="ARBA" id="ARBA00029834"/>
    </source>
</evidence>
<keyword evidence="4" id="KW-0813">Transport</keyword>
<evidence type="ECO:0000256" key="13">
    <source>
        <dbReference type="ARBA" id="ARBA00046813"/>
    </source>
</evidence>
<dbReference type="PRINTS" id="PR00804">
    <property type="entry name" value="VITAMNDBNDNG"/>
</dbReference>
<name>A0A8C0GVX3_CHEAB</name>
<comment type="subcellular location">
    <subcellularLocation>
        <location evidence="2">Secreted</location>
    </subcellularLocation>
</comment>
<evidence type="ECO:0000259" key="14">
    <source>
        <dbReference type="PROSITE" id="PS51438"/>
    </source>
</evidence>
<evidence type="ECO:0000256" key="4">
    <source>
        <dbReference type="ARBA" id="ARBA00022448"/>
    </source>
</evidence>
<dbReference type="GO" id="GO:0090482">
    <property type="term" value="F:vitamin transmembrane transporter activity"/>
    <property type="evidence" value="ECO:0007669"/>
    <property type="project" value="InterPro"/>
</dbReference>
<dbReference type="InterPro" id="IPR020858">
    <property type="entry name" value="Serum_albumin-like"/>
</dbReference>
<evidence type="ECO:0000256" key="7">
    <source>
        <dbReference type="ARBA" id="ARBA00022737"/>
    </source>
</evidence>